<dbReference type="Pfam" id="PF04712">
    <property type="entry name" value="Radial_spoke"/>
    <property type="match status" value="4"/>
</dbReference>
<keyword evidence="3" id="KW-0969">Cilium</keyword>
<reference evidence="8" key="1">
    <citation type="submission" date="2025-08" db="UniProtKB">
        <authorList>
            <consortium name="RefSeq"/>
        </authorList>
    </citation>
    <scope>IDENTIFICATION</scope>
</reference>
<dbReference type="PANTHER" id="PTHR13159:SF0">
    <property type="entry name" value="RADIAL SPOKE HEAD 6 HOMOLOG A"/>
    <property type="match status" value="1"/>
</dbReference>
<keyword evidence="4" id="KW-0206">Cytoskeleton</keyword>
<dbReference type="CDD" id="cd22963">
    <property type="entry name" value="DD_CrRSP4-like"/>
    <property type="match status" value="1"/>
</dbReference>
<dbReference type="PANTHER" id="PTHR13159">
    <property type="entry name" value="RADIAL SPOKEHEAD-RELATED"/>
    <property type="match status" value="1"/>
</dbReference>
<feature type="region of interest" description="Disordered" evidence="6">
    <location>
        <begin position="1"/>
        <end position="43"/>
    </location>
</feature>
<evidence type="ECO:0000256" key="6">
    <source>
        <dbReference type="SAM" id="MobiDB-lite"/>
    </source>
</evidence>
<feature type="compositionally biased region" description="Acidic residues" evidence="6">
    <location>
        <begin position="448"/>
        <end position="468"/>
    </location>
</feature>
<evidence type="ECO:0000256" key="4">
    <source>
        <dbReference type="ARBA" id="ARBA00023212"/>
    </source>
</evidence>
<keyword evidence="7" id="KW-1185">Reference proteome</keyword>
<sequence>MAPERRLIPGKGRQNEVPTSPTQSVSQDGDAASESEGSISLNMLSDEERELQNAKTELMRTSSVDGISLYQHLSELLGRVLSERPDQLTEQLEHISGRLKVERVQTSLNLKIATDKEERDSVTDAQWELFKLQGVGKDLSGPCGQQKYPKVIDEADDESKRLALLPDLMRQCHMFNMAGYGLPATEYTRLVLAMRDLVFQWPLSSIRLEITLRPAVKMYKDQTFEFFFLQFLKLWYWLHELEKYFTNIQILKLKRCFSELGSAPNAVEALDVRINDIVRGKLQDAIFIGYLKDLQLSSDDNEDFDEDDVPVVYRPPPRIPSEAPGVGTNSKVYFVCNQPGLPWHRLPHVTPAQIVTARQIRPFFTGDLEHHATFPPFPGNEARLLRAQIARISSATSISPIGYLKFEEEAEEEEEHTGNFVTSFQCSVESWGRTTWFNPLDAKRGDNEENEDEEEEDEERTEPDEPEPEIPLPLLVPISEDVVLLLVSFFRNRFFENIYIGYGHKQLQEEFDPALPEEPMLEFPTGPEVMEQEDPTPGEEAALRAALSEQDDIEGGGGRRRRGDDDDDEDEDDDDDDDIEDDDVEADEYD</sequence>
<evidence type="ECO:0000256" key="5">
    <source>
        <dbReference type="ARBA" id="ARBA00023273"/>
    </source>
</evidence>
<keyword evidence="5" id="KW-0966">Cell projection</keyword>
<evidence type="ECO:0000256" key="3">
    <source>
        <dbReference type="ARBA" id="ARBA00023069"/>
    </source>
</evidence>
<dbReference type="InterPro" id="IPR006802">
    <property type="entry name" value="Radial_spoke"/>
</dbReference>
<evidence type="ECO:0000313" key="7">
    <source>
        <dbReference type="Proteomes" id="UP000694888"/>
    </source>
</evidence>
<keyword evidence="2" id="KW-0963">Cytoplasm</keyword>
<dbReference type="RefSeq" id="XP_035825119.1">
    <property type="nucleotide sequence ID" value="XM_035969226.1"/>
</dbReference>
<dbReference type="GeneID" id="101849761"/>
<feature type="compositionally biased region" description="Polar residues" evidence="6">
    <location>
        <begin position="16"/>
        <end position="27"/>
    </location>
</feature>
<evidence type="ECO:0000256" key="1">
    <source>
        <dbReference type="ARBA" id="ARBA00004430"/>
    </source>
</evidence>
<gene>
    <name evidence="8" type="primary">LOC101849761</name>
</gene>
<name>A0ABM1VRS7_APLCA</name>
<proteinExistence type="predicted"/>
<feature type="region of interest" description="Disordered" evidence="6">
    <location>
        <begin position="438"/>
        <end position="473"/>
    </location>
</feature>
<feature type="compositionally biased region" description="Acidic residues" evidence="6">
    <location>
        <begin position="565"/>
        <end position="590"/>
    </location>
</feature>
<comment type="subcellular location">
    <subcellularLocation>
        <location evidence="1">Cytoplasm</location>
        <location evidence="1">Cytoskeleton</location>
        <location evidence="1">Cilium axoneme</location>
    </subcellularLocation>
</comment>
<dbReference type="Proteomes" id="UP000694888">
    <property type="component" value="Unplaced"/>
</dbReference>
<evidence type="ECO:0000256" key="2">
    <source>
        <dbReference type="ARBA" id="ARBA00022490"/>
    </source>
</evidence>
<evidence type="ECO:0000313" key="8">
    <source>
        <dbReference type="RefSeq" id="XP_035825119.1"/>
    </source>
</evidence>
<organism evidence="7 8">
    <name type="scientific">Aplysia californica</name>
    <name type="common">California sea hare</name>
    <dbReference type="NCBI Taxonomy" id="6500"/>
    <lineage>
        <taxon>Eukaryota</taxon>
        <taxon>Metazoa</taxon>
        <taxon>Spiralia</taxon>
        <taxon>Lophotrochozoa</taxon>
        <taxon>Mollusca</taxon>
        <taxon>Gastropoda</taxon>
        <taxon>Heterobranchia</taxon>
        <taxon>Euthyneura</taxon>
        <taxon>Tectipleura</taxon>
        <taxon>Aplysiida</taxon>
        <taxon>Aplysioidea</taxon>
        <taxon>Aplysiidae</taxon>
        <taxon>Aplysia</taxon>
    </lineage>
</organism>
<accession>A0ABM1VRS7</accession>
<feature type="region of interest" description="Disordered" evidence="6">
    <location>
        <begin position="517"/>
        <end position="590"/>
    </location>
</feature>
<protein>
    <submittedName>
        <fullName evidence="8">Radial spoke head protein 6 homolog A-like</fullName>
    </submittedName>
</protein>